<comment type="caution">
    <text evidence="2">The sequence shown here is derived from an EMBL/GenBank/DDBJ whole genome shotgun (WGS) entry which is preliminary data.</text>
</comment>
<protein>
    <submittedName>
        <fullName evidence="2">MarR family transcriptional regulator</fullName>
    </submittedName>
</protein>
<evidence type="ECO:0000313" key="2">
    <source>
        <dbReference type="EMBL" id="RVU36523.1"/>
    </source>
</evidence>
<dbReference type="InterPro" id="IPR036388">
    <property type="entry name" value="WH-like_DNA-bd_sf"/>
</dbReference>
<keyword evidence="3" id="KW-1185">Reference proteome</keyword>
<proteinExistence type="predicted"/>
<dbReference type="Proteomes" id="UP000287447">
    <property type="component" value="Unassembled WGS sequence"/>
</dbReference>
<gene>
    <name evidence="2" type="ORF">EOI86_15135</name>
</gene>
<accession>A0A437QPS5</accession>
<dbReference type="InterPro" id="IPR036390">
    <property type="entry name" value="WH_DNA-bd_sf"/>
</dbReference>
<name>A0A437QPS5_9PROT</name>
<dbReference type="Gene3D" id="1.10.10.10">
    <property type="entry name" value="Winged helix-like DNA-binding domain superfamily/Winged helix DNA-binding domain"/>
    <property type="match status" value="1"/>
</dbReference>
<dbReference type="InterPro" id="IPR000835">
    <property type="entry name" value="HTH_MarR-typ"/>
</dbReference>
<dbReference type="PANTHER" id="PTHR33164">
    <property type="entry name" value="TRANSCRIPTIONAL REGULATOR, MARR FAMILY"/>
    <property type="match status" value="1"/>
</dbReference>
<sequence length="162" mass="17898">MPKPESTPLPDLLPGRNSPACTGALLRRAMRRMTQIYDDALRPFDLKLTQYSLLVNLINRPGISITDLADLLETDRTTLSRNLGPLQKRGLIATESAASGRRRKLTVTDEGKSLLQAVFPAWREAETRVRGILGPNDTTELHDLLQGFLAQTRGHDAEGESP</sequence>
<dbReference type="SUPFAM" id="SSF46785">
    <property type="entry name" value="Winged helix' DNA-binding domain"/>
    <property type="match status" value="1"/>
</dbReference>
<dbReference type="SMART" id="SM00347">
    <property type="entry name" value="HTH_MARR"/>
    <property type="match status" value="1"/>
</dbReference>
<reference evidence="3" key="1">
    <citation type="submission" date="2019-01" db="EMBL/GenBank/DDBJ databases">
        <title>Gri0909 isolated from a small marine red alga.</title>
        <authorList>
            <person name="Kim J."/>
            <person name="Jeong S.E."/>
            <person name="Jeon C.O."/>
        </authorList>
    </citation>
    <scope>NUCLEOTIDE SEQUENCE [LARGE SCALE GENOMIC DNA]</scope>
    <source>
        <strain evidence="3">Gri0909</strain>
    </source>
</reference>
<dbReference type="GO" id="GO:0006950">
    <property type="term" value="P:response to stress"/>
    <property type="evidence" value="ECO:0007669"/>
    <property type="project" value="TreeGrafter"/>
</dbReference>
<dbReference type="InterPro" id="IPR039422">
    <property type="entry name" value="MarR/SlyA-like"/>
</dbReference>
<evidence type="ECO:0000313" key="3">
    <source>
        <dbReference type="Proteomes" id="UP000287447"/>
    </source>
</evidence>
<dbReference type="RefSeq" id="WP_127765999.1">
    <property type="nucleotide sequence ID" value="NZ_SADE01000002.1"/>
</dbReference>
<dbReference type="OrthoDB" id="7359569at2"/>
<dbReference type="AlphaFoldDB" id="A0A437QPS5"/>
<dbReference type="PROSITE" id="PS50995">
    <property type="entry name" value="HTH_MARR_2"/>
    <property type="match status" value="1"/>
</dbReference>
<dbReference type="GO" id="GO:0003700">
    <property type="term" value="F:DNA-binding transcription factor activity"/>
    <property type="evidence" value="ECO:0007669"/>
    <property type="project" value="InterPro"/>
</dbReference>
<evidence type="ECO:0000259" key="1">
    <source>
        <dbReference type="PROSITE" id="PS50995"/>
    </source>
</evidence>
<feature type="domain" description="HTH marR-type" evidence="1">
    <location>
        <begin position="23"/>
        <end position="150"/>
    </location>
</feature>
<dbReference type="EMBL" id="SADE01000002">
    <property type="protein sequence ID" value="RVU36523.1"/>
    <property type="molecule type" value="Genomic_DNA"/>
</dbReference>
<organism evidence="2 3">
    <name type="scientific">Hwanghaeella grinnelliae</name>
    <dbReference type="NCBI Taxonomy" id="2500179"/>
    <lineage>
        <taxon>Bacteria</taxon>
        <taxon>Pseudomonadati</taxon>
        <taxon>Pseudomonadota</taxon>
        <taxon>Alphaproteobacteria</taxon>
        <taxon>Rhodospirillales</taxon>
        <taxon>Rhodospirillaceae</taxon>
        <taxon>Hwanghaeella</taxon>
    </lineage>
</organism>
<dbReference type="Pfam" id="PF12802">
    <property type="entry name" value="MarR_2"/>
    <property type="match status" value="1"/>
</dbReference>
<dbReference type="PANTHER" id="PTHR33164:SF105">
    <property type="entry name" value="TRANSCRIPTIONAL REPRESSOR PROTEIN-RELATED"/>
    <property type="match status" value="1"/>
</dbReference>